<proteinExistence type="predicted"/>
<feature type="region of interest" description="Disordered" evidence="1">
    <location>
        <begin position="1"/>
        <end position="74"/>
    </location>
</feature>
<dbReference type="AlphaFoldDB" id="A0A3A3A5F8"/>
<accession>A0A3A3A5F8</accession>
<reference evidence="3" key="1">
    <citation type="submission" date="2017-02" db="EMBL/GenBank/DDBJ databases">
        <authorList>
            <person name="Tafer H."/>
            <person name="Lopandic K."/>
        </authorList>
    </citation>
    <scope>NUCLEOTIDE SEQUENCE [LARGE SCALE GENOMIC DNA]</scope>
    <source>
        <strain evidence="3">CBS 366.77</strain>
    </source>
</reference>
<gene>
    <name evidence="2" type="ORF">PHISCL_03069</name>
</gene>
<protein>
    <submittedName>
        <fullName evidence="2">Uncharacterized protein</fullName>
    </submittedName>
</protein>
<feature type="compositionally biased region" description="Basic and acidic residues" evidence="1">
    <location>
        <begin position="57"/>
        <end position="74"/>
    </location>
</feature>
<feature type="compositionally biased region" description="Basic and acidic residues" evidence="1">
    <location>
        <begin position="1"/>
        <end position="27"/>
    </location>
</feature>
<organism evidence="2 3">
    <name type="scientific">Aspergillus sclerotialis</name>
    <dbReference type="NCBI Taxonomy" id="2070753"/>
    <lineage>
        <taxon>Eukaryota</taxon>
        <taxon>Fungi</taxon>
        <taxon>Dikarya</taxon>
        <taxon>Ascomycota</taxon>
        <taxon>Pezizomycotina</taxon>
        <taxon>Eurotiomycetes</taxon>
        <taxon>Eurotiomycetidae</taxon>
        <taxon>Eurotiales</taxon>
        <taxon>Aspergillaceae</taxon>
        <taxon>Aspergillus</taxon>
        <taxon>Aspergillus subgen. Polypaecilum</taxon>
    </lineage>
</organism>
<evidence type="ECO:0000313" key="3">
    <source>
        <dbReference type="Proteomes" id="UP000266188"/>
    </source>
</evidence>
<evidence type="ECO:0000313" key="2">
    <source>
        <dbReference type="EMBL" id="RJE24591.1"/>
    </source>
</evidence>
<evidence type="ECO:0000256" key="1">
    <source>
        <dbReference type="SAM" id="MobiDB-lite"/>
    </source>
</evidence>
<name>A0A3A3A5F8_9EURO</name>
<keyword evidence="3" id="KW-1185">Reference proteome</keyword>
<dbReference type="Proteomes" id="UP000266188">
    <property type="component" value="Unassembled WGS sequence"/>
</dbReference>
<sequence>METARRQSEAAEATVGEKGEIFTKDPDAQQPSFPGSGENATALGGSRRQFNQGILEANRREREQTKQDEEKLME</sequence>
<dbReference type="EMBL" id="MVGC01000075">
    <property type="protein sequence ID" value="RJE24591.1"/>
    <property type="molecule type" value="Genomic_DNA"/>
</dbReference>
<comment type="caution">
    <text evidence="2">The sequence shown here is derived from an EMBL/GenBank/DDBJ whole genome shotgun (WGS) entry which is preliminary data.</text>
</comment>